<evidence type="ECO:0000259" key="1">
    <source>
        <dbReference type="SMART" id="SM00563"/>
    </source>
</evidence>
<dbReference type="SMART" id="SM00563">
    <property type="entry name" value="PlsC"/>
    <property type="match status" value="1"/>
</dbReference>
<dbReference type="SUPFAM" id="SSF69593">
    <property type="entry name" value="Glycerol-3-phosphate (1)-acyltransferase"/>
    <property type="match status" value="1"/>
</dbReference>
<comment type="caution">
    <text evidence="2">The sequence shown here is derived from an EMBL/GenBank/DDBJ whole genome shotgun (WGS) entry which is preliminary data.</text>
</comment>
<dbReference type="STRING" id="1781255.BH720_24880"/>
<dbReference type="RefSeq" id="WP_069969927.1">
    <property type="nucleotide sequence ID" value="NZ_CM124774.1"/>
</dbReference>
<keyword evidence="2" id="KW-0808">Transferase</keyword>
<dbReference type="OrthoDB" id="524611at2"/>
<dbReference type="EMBL" id="MJGC01000131">
    <property type="protein sequence ID" value="OEJ72455.1"/>
    <property type="molecule type" value="Genomic_DNA"/>
</dbReference>
<organism evidence="2">
    <name type="scientific">Desertifilum tharense IPPAS B-1220</name>
    <dbReference type="NCBI Taxonomy" id="1781255"/>
    <lineage>
        <taxon>Bacteria</taxon>
        <taxon>Bacillati</taxon>
        <taxon>Cyanobacteriota</taxon>
        <taxon>Cyanophyceae</taxon>
        <taxon>Desertifilales</taxon>
        <taxon>Desertifilaceae</taxon>
        <taxon>Desertifilum</taxon>
    </lineage>
</organism>
<reference evidence="2" key="1">
    <citation type="submission" date="2016-09" db="EMBL/GenBank/DDBJ databases">
        <title>Draft genome of thermotolerant cyanobacterium Desertifilum sp. strain IPPAS B-1220.</title>
        <authorList>
            <person name="Sinetova M.A."/>
            <person name="Bolakhan K."/>
            <person name="Zayadan B.K."/>
            <person name="Mironov K.S."/>
            <person name="Ustinova V."/>
            <person name="Kupriyanova E.V."/>
            <person name="Sidorov R.A."/>
            <person name="Skrypnik A.N."/>
            <person name="Gogoleva N.E."/>
            <person name="Gogolev Y.V."/>
            <person name="Los D.A."/>
        </authorList>
    </citation>
    <scope>NUCLEOTIDE SEQUENCE [LARGE SCALE GENOMIC DNA]</scope>
    <source>
        <strain evidence="2">IPPAS B-1220</strain>
    </source>
</reference>
<dbReference type="AlphaFoldDB" id="A0A1E5QCS0"/>
<name>A0A1E5QCS0_9CYAN</name>
<feature type="domain" description="Phospholipid/glycerol acyltransferase" evidence="1">
    <location>
        <begin position="63"/>
        <end position="207"/>
    </location>
</feature>
<accession>A0A1E5QCS0</accession>
<keyword evidence="2" id="KW-0012">Acyltransferase</keyword>
<proteinExistence type="predicted"/>
<sequence>MTQVQPPLEFIPPSFNPVVLRLTQWAIRPLYQQFLTNIRSIEIQNLEQLADLYSQFQAGKIRLLLAFRHPSTYDPLCLGYTIWQELPKIARQQQIPLSASPHFHFIYDRGIPLWAGSMVGWLYSQLGGTPIHRGKLDIVGLRSARHLFANGTFPLAAAPEGATNGHNEIISPLEPGIAQLGFWCVEDLKKANRPEEVLILPVGMQYRYLTPPWQALERLLAELEETCGITEPLTLETLPQLPESEMNDPQSVLSPQQQVILYGRLYRLGEHLLTQMEAFYRRFYHQQIKTDPQSPFPERLSQLLDTALGVAEQFFNIPPKGNAIDRCRRLEEAGWAYIYREDIPNLEVLSPLERSLANRIAQEADLRLWHMRLVESFVAVTGRYVQEKPSAERFADTALLLWDAIARIQGTNPFNRPRLGKQSCQIIVGEPLSVSQRWETYTQNRARAKQAVTDLTQDLQQALSGLIVADAG</sequence>
<dbReference type="GO" id="GO:0016746">
    <property type="term" value="F:acyltransferase activity"/>
    <property type="evidence" value="ECO:0007669"/>
    <property type="project" value="UniProtKB-KW"/>
</dbReference>
<protein>
    <submittedName>
        <fullName evidence="2">Glycerol acyltransferase</fullName>
    </submittedName>
</protein>
<evidence type="ECO:0000313" key="2">
    <source>
        <dbReference type="EMBL" id="OEJ72455.1"/>
    </source>
</evidence>
<gene>
    <name evidence="2" type="ORF">BH720_24880</name>
</gene>
<dbReference type="InterPro" id="IPR002123">
    <property type="entry name" value="Plipid/glycerol_acylTrfase"/>
</dbReference>